<dbReference type="InterPro" id="IPR004467">
    <property type="entry name" value="Or_phspho_trans_dom"/>
</dbReference>
<dbReference type="Pfam" id="PF00156">
    <property type="entry name" value="Pribosyltran"/>
    <property type="match status" value="1"/>
</dbReference>
<comment type="function">
    <text evidence="6">Catalyzes the transfer of a ribosyl phosphate group from 5-phosphoribose 1-diphosphate to orotate, leading to the formation of orotidine monophosphate (OMP).</text>
</comment>
<reference evidence="8 9" key="1">
    <citation type="submission" date="2009-04" db="EMBL/GenBank/DDBJ databases">
        <authorList>
            <person name="Sebastian Y."/>
            <person name="Madupu R."/>
            <person name="Durkin A.S."/>
            <person name="Torralba M."/>
            <person name="Methe B."/>
            <person name="Sutton G.G."/>
            <person name="Strausberg R.L."/>
            <person name="Nelson K.E."/>
        </authorList>
    </citation>
    <scope>NUCLEOTIDE SEQUENCE [LARGE SCALE GENOMIC DNA]</scope>
    <source>
        <strain evidence="8 9">60-3</strain>
    </source>
</reference>
<comment type="cofactor">
    <cofactor evidence="6">
        <name>Mg(2+)</name>
        <dbReference type="ChEBI" id="CHEBI:18420"/>
    </cofactor>
</comment>
<dbReference type="OrthoDB" id="9802134at2"/>
<gene>
    <name evidence="6 8" type="primary">pyrE</name>
    <name evidence="8" type="ORF">PORUE0001_1115</name>
</gene>
<proteinExistence type="inferred from homology"/>
<dbReference type="InterPro" id="IPR000836">
    <property type="entry name" value="PRTase_dom"/>
</dbReference>
<comment type="caution">
    <text evidence="8">The sequence shown here is derived from an EMBL/GenBank/DDBJ whole genome shotgun (WGS) entry which is preliminary data.</text>
</comment>
<name>C2MAN7_9PORP</name>
<comment type="pathway">
    <text evidence="1 6">Pyrimidine metabolism; UMP biosynthesis via de novo pathway; UMP from orotate: step 1/2.</text>
</comment>
<evidence type="ECO:0000256" key="5">
    <source>
        <dbReference type="ARBA" id="ARBA00022975"/>
    </source>
</evidence>
<dbReference type="Gene3D" id="3.40.50.2020">
    <property type="match status" value="1"/>
</dbReference>
<keyword evidence="6" id="KW-0460">Magnesium</keyword>
<evidence type="ECO:0000259" key="7">
    <source>
        <dbReference type="Pfam" id="PF00156"/>
    </source>
</evidence>
<dbReference type="AlphaFoldDB" id="C2MAN7"/>
<evidence type="ECO:0000313" key="8">
    <source>
        <dbReference type="EMBL" id="EEK17221.1"/>
    </source>
</evidence>
<feature type="binding site" evidence="6">
    <location>
        <position position="111"/>
    </location>
    <ligand>
        <name>5-phospho-alpha-D-ribose 1-diphosphate</name>
        <dbReference type="ChEBI" id="CHEBI:58017"/>
        <note>ligand shared between dimeric partners</note>
    </ligand>
</feature>
<dbReference type="GO" id="GO:0044205">
    <property type="term" value="P:'de novo' UMP biosynthetic process"/>
    <property type="evidence" value="ECO:0007669"/>
    <property type="project" value="UniProtKB-UniRule"/>
</dbReference>
<dbReference type="PANTHER" id="PTHR19278:SF9">
    <property type="entry name" value="URIDINE 5'-MONOPHOSPHATE SYNTHASE"/>
    <property type="match status" value="1"/>
</dbReference>
<dbReference type="GO" id="GO:0004588">
    <property type="term" value="F:orotate phosphoribosyltransferase activity"/>
    <property type="evidence" value="ECO:0007669"/>
    <property type="project" value="UniProtKB-UniRule"/>
</dbReference>
<dbReference type="eggNOG" id="COG0461">
    <property type="taxonomic scope" value="Bacteria"/>
</dbReference>
<dbReference type="Proteomes" id="UP000003303">
    <property type="component" value="Unassembled WGS sequence"/>
</dbReference>
<comment type="catalytic activity">
    <reaction evidence="6">
        <text>orotidine 5'-phosphate + diphosphate = orotate + 5-phospho-alpha-D-ribose 1-diphosphate</text>
        <dbReference type="Rhea" id="RHEA:10380"/>
        <dbReference type="ChEBI" id="CHEBI:30839"/>
        <dbReference type="ChEBI" id="CHEBI:33019"/>
        <dbReference type="ChEBI" id="CHEBI:57538"/>
        <dbReference type="ChEBI" id="CHEBI:58017"/>
        <dbReference type="EC" id="2.4.2.10"/>
    </reaction>
</comment>
<evidence type="ECO:0000256" key="4">
    <source>
        <dbReference type="ARBA" id="ARBA00022679"/>
    </source>
</evidence>
<dbReference type="InterPro" id="IPR029057">
    <property type="entry name" value="PRTase-like"/>
</dbReference>
<keyword evidence="4 6" id="KW-0808">Transferase</keyword>
<dbReference type="EC" id="2.4.2.10" evidence="2 6"/>
<evidence type="ECO:0000256" key="1">
    <source>
        <dbReference type="ARBA" id="ARBA00004889"/>
    </source>
</evidence>
<dbReference type="CDD" id="cd06223">
    <property type="entry name" value="PRTases_typeI"/>
    <property type="match status" value="1"/>
</dbReference>
<comment type="similarity">
    <text evidence="6">Belongs to the purine/pyrimidine phosphoribosyltransferase family. PyrE subfamily.</text>
</comment>
<evidence type="ECO:0000256" key="3">
    <source>
        <dbReference type="ARBA" id="ARBA00022676"/>
    </source>
</evidence>
<evidence type="ECO:0000313" key="9">
    <source>
        <dbReference type="Proteomes" id="UP000003303"/>
    </source>
</evidence>
<feature type="domain" description="Phosphoribosyltransferase" evidence="7">
    <location>
        <begin position="77"/>
        <end position="164"/>
    </location>
</feature>
<feature type="binding site" evidence="6">
    <location>
        <position position="135"/>
    </location>
    <ligand>
        <name>orotate</name>
        <dbReference type="ChEBI" id="CHEBI:30839"/>
    </ligand>
</feature>
<organism evidence="8 9">
    <name type="scientific">Porphyromonas uenonis 60-3</name>
    <dbReference type="NCBI Taxonomy" id="596327"/>
    <lineage>
        <taxon>Bacteria</taxon>
        <taxon>Pseudomonadati</taxon>
        <taxon>Bacteroidota</taxon>
        <taxon>Bacteroidia</taxon>
        <taxon>Bacteroidales</taxon>
        <taxon>Porphyromonadaceae</taxon>
        <taxon>Porphyromonas</taxon>
    </lineage>
</organism>
<dbReference type="STRING" id="596327.PORUE0001_1115"/>
<dbReference type="PANTHER" id="PTHR19278">
    <property type="entry name" value="OROTATE PHOSPHORIBOSYLTRANSFERASE"/>
    <property type="match status" value="1"/>
</dbReference>
<evidence type="ECO:0000256" key="2">
    <source>
        <dbReference type="ARBA" id="ARBA00011971"/>
    </source>
</evidence>
<keyword evidence="5 6" id="KW-0665">Pyrimidine biosynthesis</keyword>
<evidence type="ECO:0000256" key="6">
    <source>
        <dbReference type="HAMAP-Rule" id="MF_01208"/>
    </source>
</evidence>
<dbReference type="GO" id="GO:0000287">
    <property type="term" value="F:magnesium ion binding"/>
    <property type="evidence" value="ECO:0007669"/>
    <property type="project" value="UniProtKB-UniRule"/>
</dbReference>
<dbReference type="InterPro" id="IPR023031">
    <property type="entry name" value="OPRT"/>
</dbReference>
<protein>
    <recommendedName>
        <fullName evidence="2 6">Orotate phosphoribosyltransferase</fullName>
        <shortName evidence="6">OPRT</shortName>
        <shortName evidence="6">OPRTase</shortName>
        <ecNumber evidence="2 6">2.4.2.10</ecNumber>
    </recommendedName>
</protein>
<keyword evidence="3 6" id="KW-0328">Glycosyltransferase</keyword>
<feature type="binding site" evidence="6">
    <location>
        <position position="109"/>
    </location>
    <ligand>
        <name>5-phospho-alpha-D-ribose 1-diphosphate</name>
        <dbReference type="ChEBI" id="CHEBI:58017"/>
        <note>ligand shared between dimeric partners</note>
    </ligand>
</feature>
<feature type="binding site" evidence="6">
    <location>
        <position position="105"/>
    </location>
    <ligand>
        <name>5-phospho-alpha-D-ribose 1-diphosphate</name>
        <dbReference type="ChEBI" id="CHEBI:58017"/>
        <note>ligand shared between dimeric partners</note>
    </ligand>
</feature>
<dbReference type="EMBL" id="ACLR01000111">
    <property type="protein sequence ID" value="EEK17221.1"/>
    <property type="molecule type" value="Genomic_DNA"/>
</dbReference>
<dbReference type="UniPathway" id="UPA00070">
    <property type="reaction ID" value="UER00119"/>
</dbReference>
<sequence>MTSKDSVQKLSIAQSVAHRLLAIQAVELRPDAPFTWASGWLSPIYCDNRKTLSYPEHRSYIKQAFALQVSDLYPEAEVVAGVATGAISWGALVADELGLPFVYVRSSAKDHGKQNLIEGYLPEGARVVVIEDLISTGGSSMKAVEALQAAGAQVEGLMAVYTHGFAEAEELFAKAGVEMRTLTDYNEVIRQAVSAGYVSESDLEMLAQWRQNPSQWGR</sequence>
<comment type="caution">
    <text evidence="6">Lacks conserved residue(s) required for the propagation of feature annotation.</text>
</comment>
<dbReference type="GO" id="GO:0019856">
    <property type="term" value="P:pyrimidine nucleobase biosynthetic process"/>
    <property type="evidence" value="ECO:0007669"/>
    <property type="project" value="TreeGrafter"/>
</dbReference>
<keyword evidence="9" id="KW-1185">Reference proteome</keyword>
<feature type="binding site" description="in other chain" evidence="6">
    <location>
        <begin position="131"/>
        <end position="139"/>
    </location>
    <ligand>
        <name>5-phospho-alpha-D-ribose 1-diphosphate</name>
        <dbReference type="ChEBI" id="CHEBI:58017"/>
        <note>ligand shared between dimeric partners</note>
    </ligand>
</feature>
<dbReference type="HAMAP" id="MF_01208">
    <property type="entry name" value="PyrE"/>
    <property type="match status" value="1"/>
</dbReference>
<accession>C2MAN7</accession>
<dbReference type="NCBIfam" id="TIGR00336">
    <property type="entry name" value="pyrE"/>
    <property type="match status" value="1"/>
</dbReference>
<dbReference type="SUPFAM" id="SSF53271">
    <property type="entry name" value="PRTase-like"/>
    <property type="match status" value="1"/>
</dbReference>
<dbReference type="RefSeq" id="WP_007364977.1">
    <property type="nucleotide sequence ID" value="NZ_ACLR01000111.1"/>
</dbReference>
<comment type="subunit">
    <text evidence="6">Homodimer.</text>
</comment>